<gene>
    <name evidence="1" type="ORF">SAMN05421783_1713</name>
</gene>
<accession>A0A1H3DYL7</accession>
<name>A0A1H3DYL7_THIRO</name>
<protein>
    <submittedName>
        <fullName evidence="1">Uncharacterized protein</fullName>
    </submittedName>
</protein>
<reference evidence="2" key="1">
    <citation type="submission" date="2016-10" db="EMBL/GenBank/DDBJ databases">
        <authorList>
            <person name="Varghese N."/>
            <person name="Submissions S."/>
        </authorList>
    </citation>
    <scope>NUCLEOTIDE SEQUENCE [LARGE SCALE GENOMIC DNA]</scope>
    <source>
        <strain evidence="2">DSM 217</strain>
    </source>
</reference>
<proteinExistence type="predicted"/>
<evidence type="ECO:0000313" key="2">
    <source>
        <dbReference type="Proteomes" id="UP000198816"/>
    </source>
</evidence>
<evidence type="ECO:0000313" key="1">
    <source>
        <dbReference type="EMBL" id="SDX71545.1"/>
    </source>
</evidence>
<sequence>FGSACNASRTSPRGSDMLDRLMIHEMCVMGWIYSGEKFRSVPSKLWPFDASTDTTHMPDMLYAIITPAR</sequence>
<organism evidence="1 2">
    <name type="scientific">Thiocapsa roseopersicina</name>
    <dbReference type="NCBI Taxonomy" id="1058"/>
    <lineage>
        <taxon>Bacteria</taxon>
        <taxon>Pseudomonadati</taxon>
        <taxon>Pseudomonadota</taxon>
        <taxon>Gammaproteobacteria</taxon>
        <taxon>Chromatiales</taxon>
        <taxon>Chromatiaceae</taxon>
        <taxon>Thiocapsa</taxon>
    </lineage>
</organism>
<dbReference type="Proteomes" id="UP000198816">
    <property type="component" value="Unassembled WGS sequence"/>
</dbReference>
<dbReference type="EMBL" id="FNNZ01000071">
    <property type="protein sequence ID" value="SDX71545.1"/>
    <property type="molecule type" value="Genomic_DNA"/>
</dbReference>
<dbReference type="AlphaFoldDB" id="A0A1H3DYL7"/>
<keyword evidence="2" id="KW-1185">Reference proteome</keyword>
<feature type="non-terminal residue" evidence="1">
    <location>
        <position position="1"/>
    </location>
</feature>